<proteinExistence type="predicted"/>
<sequence length="156" mass="17998">MSRSQKPRKPYRPKWNSGGVKLRSEPWRVAAVFNPLESMLDAIERDGEVMATRDGTPIFRDLNDGHYYETAPALEGIIDAFHTHAMRQHRPMPLDPLRLLARKLRYAMPLEMADITAVRQAIKVLRAESLEMTLQYANDLIRTTQIRIELDEREAA</sequence>
<protein>
    <submittedName>
        <fullName evidence="1">Uncharacterized protein</fullName>
    </submittedName>
</protein>
<evidence type="ECO:0000313" key="1">
    <source>
        <dbReference type="EMBL" id="NNH11132.1"/>
    </source>
</evidence>
<dbReference type="Proteomes" id="UP000542973">
    <property type="component" value="Unassembled WGS sequence"/>
</dbReference>
<dbReference type="EMBL" id="JABEMD010000066">
    <property type="protein sequence ID" value="NNH13957.1"/>
    <property type="molecule type" value="Genomic_DNA"/>
</dbReference>
<gene>
    <name evidence="1" type="ORF">HLB16_09600</name>
    <name evidence="2" type="ORF">HLB16_24215</name>
</gene>
<accession>A0A7C8FMF5</accession>
<dbReference type="EMBL" id="JABEMD010000012">
    <property type="protein sequence ID" value="NNH11132.1"/>
    <property type="molecule type" value="Genomic_DNA"/>
</dbReference>
<reference evidence="1 3" key="1">
    <citation type="submission" date="2020-05" db="EMBL/GenBank/DDBJ databases">
        <title>MicrobeNet Type strains.</title>
        <authorList>
            <person name="Nicholson A.C."/>
        </authorList>
    </citation>
    <scope>NUCLEOTIDE SEQUENCE [LARGE SCALE GENOMIC DNA]</scope>
    <source>
        <strain evidence="1 3">ATCC 700815</strain>
    </source>
</reference>
<dbReference type="RefSeq" id="WP_151022997.1">
    <property type="nucleotide sequence ID" value="NZ_BAAAEB010000004.1"/>
</dbReference>
<evidence type="ECO:0000313" key="2">
    <source>
        <dbReference type="EMBL" id="NNH13957.1"/>
    </source>
</evidence>
<dbReference type="AlphaFoldDB" id="A0A7C8FMF5"/>
<organism evidence="1 3">
    <name type="scientific">Cupriavidus gilardii</name>
    <dbReference type="NCBI Taxonomy" id="82541"/>
    <lineage>
        <taxon>Bacteria</taxon>
        <taxon>Pseudomonadati</taxon>
        <taxon>Pseudomonadota</taxon>
        <taxon>Betaproteobacteria</taxon>
        <taxon>Burkholderiales</taxon>
        <taxon>Burkholderiaceae</taxon>
        <taxon>Cupriavidus</taxon>
    </lineage>
</organism>
<comment type="caution">
    <text evidence="1">The sequence shown here is derived from an EMBL/GenBank/DDBJ whole genome shotgun (WGS) entry which is preliminary data.</text>
</comment>
<evidence type="ECO:0000313" key="3">
    <source>
        <dbReference type="Proteomes" id="UP000542973"/>
    </source>
</evidence>
<name>A0A7C8FMF5_9BURK</name>